<name>A0A9P7JQK1_9AGAM</name>
<accession>A0A9P7JQK1</accession>
<feature type="non-terminal residue" evidence="1">
    <location>
        <position position="1"/>
    </location>
</feature>
<dbReference type="Proteomes" id="UP000823399">
    <property type="component" value="Unassembled WGS sequence"/>
</dbReference>
<protein>
    <submittedName>
        <fullName evidence="1">Uncharacterized protein</fullName>
    </submittedName>
</protein>
<reference evidence="1" key="1">
    <citation type="journal article" date="2020" name="New Phytol.">
        <title>Comparative genomics reveals dynamic genome evolution in host specialist ectomycorrhizal fungi.</title>
        <authorList>
            <person name="Lofgren L.A."/>
            <person name="Nguyen N.H."/>
            <person name="Vilgalys R."/>
            <person name="Ruytinx J."/>
            <person name="Liao H.L."/>
            <person name="Branco S."/>
            <person name="Kuo A."/>
            <person name="LaButti K."/>
            <person name="Lipzen A."/>
            <person name="Andreopoulos W."/>
            <person name="Pangilinan J."/>
            <person name="Riley R."/>
            <person name="Hundley H."/>
            <person name="Na H."/>
            <person name="Barry K."/>
            <person name="Grigoriev I.V."/>
            <person name="Stajich J.E."/>
            <person name="Kennedy P.G."/>
        </authorList>
    </citation>
    <scope>NUCLEOTIDE SEQUENCE</scope>
    <source>
        <strain evidence="1">FC423</strain>
    </source>
</reference>
<dbReference type="GeneID" id="64692225"/>
<dbReference type="EMBL" id="JABBWM010000058">
    <property type="protein sequence ID" value="KAG2099233.1"/>
    <property type="molecule type" value="Genomic_DNA"/>
</dbReference>
<evidence type="ECO:0000313" key="1">
    <source>
        <dbReference type="EMBL" id="KAG2099233.1"/>
    </source>
</evidence>
<dbReference type="RefSeq" id="XP_041289120.1">
    <property type="nucleotide sequence ID" value="XM_041429966.1"/>
</dbReference>
<organism evidence="1 2">
    <name type="scientific">Suillus discolor</name>
    <dbReference type="NCBI Taxonomy" id="1912936"/>
    <lineage>
        <taxon>Eukaryota</taxon>
        <taxon>Fungi</taxon>
        <taxon>Dikarya</taxon>
        <taxon>Basidiomycota</taxon>
        <taxon>Agaricomycotina</taxon>
        <taxon>Agaricomycetes</taxon>
        <taxon>Agaricomycetidae</taxon>
        <taxon>Boletales</taxon>
        <taxon>Suillineae</taxon>
        <taxon>Suillaceae</taxon>
        <taxon>Suillus</taxon>
    </lineage>
</organism>
<keyword evidence="2" id="KW-1185">Reference proteome</keyword>
<feature type="non-terminal residue" evidence="1">
    <location>
        <position position="66"/>
    </location>
</feature>
<proteinExistence type="predicted"/>
<dbReference type="OrthoDB" id="3229437at2759"/>
<gene>
    <name evidence="1" type="ORF">F5147DRAFT_524590</name>
</gene>
<dbReference type="AlphaFoldDB" id="A0A9P7JQK1"/>
<sequence length="66" mass="7402">FVPTETTSCSCGEPRQTRELCNCLLFTHQSIHLRVSLHLISSEIMGTEKGIVAMVTFLEESDAFKK</sequence>
<comment type="caution">
    <text evidence="1">The sequence shown here is derived from an EMBL/GenBank/DDBJ whole genome shotgun (WGS) entry which is preliminary data.</text>
</comment>
<evidence type="ECO:0000313" key="2">
    <source>
        <dbReference type="Proteomes" id="UP000823399"/>
    </source>
</evidence>